<evidence type="ECO:0000313" key="3">
    <source>
        <dbReference type="EMBL" id="CCC57953.1"/>
    </source>
</evidence>
<comment type="caution">
    <text evidence="3">The sequence shown here is derived from an EMBL/GenBank/DDBJ whole genome shotgun (WGS) entry which is preliminary data.</text>
</comment>
<dbReference type="InterPro" id="IPR052549">
    <property type="entry name" value="SpmB"/>
</dbReference>
<reference evidence="3 4" key="1">
    <citation type="journal article" date="2011" name="J. Bacteriol.">
        <title>Draft genome sequence of Caloramator australicus strain RC3T, a thermoanaerobe from the Great Artesian Basin of Australia.</title>
        <authorList>
            <person name="Ogg C.D."/>
            <person name="Patel B.K.C."/>
        </authorList>
    </citation>
    <scope>NUCLEOTIDE SEQUENCE [LARGE SCALE GENOMIC DNA]</scope>
    <source>
        <strain evidence="3 4">RC3</strain>
    </source>
</reference>
<dbReference type="PANTHER" id="PTHR35793">
    <property type="entry name" value="INNER MEMBRANE PROTEIN YJIG"/>
    <property type="match status" value="1"/>
</dbReference>
<feature type="domain" description="Nucleoside transporter/FeoB GTPase Gate" evidence="2">
    <location>
        <begin position="38"/>
        <end position="138"/>
    </location>
</feature>
<dbReference type="STRING" id="857293.CAAU_0304"/>
<sequence>MLFIAIMLIFILIFGYIKGVNLFDEFVLGVKDGFLTTFKIAPYLLTMLFAIDIFRSSSALDFFVDILEPVANFLNIPKGILPMFIIKPLSGSGSIAVLTDICRTYGVDSLEANIASVMMGSTETIFYTLSLYFGVVEIKRIRHALIVSLLIHLISTLIAVWIIR</sequence>
<dbReference type="Pfam" id="PF07670">
    <property type="entry name" value="Gate"/>
    <property type="match status" value="1"/>
</dbReference>
<keyword evidence="1" id="KW-1133">Transmembrane helix</keyword>
<keyword evidence="1" id="KW-0812">Transmembrane</keyword>
<dbReference type="OrthoDB" id="9805623at2"/>
<feature type="transmembrane region" description="Helical" evidence="1">
    <location>
        <begin position="35"/>
        <end position="54"/>
    </location>
</feature>
<accession>G0V4B3</accession>
<dbReference type="GO" id="GO:0005886">
    <property type="term" value="C:plasma membrane"/>
    <property type="evidence" value="ECO:0007669"/>
    <property type="project" value="TreeGrafter"/>
</dbReference>
<gene>
    <name evidence="3" type="ORF">CAAU_0304</name>
</gene>
<feature type="transmembrane region" description="Helical" evidence="1">
    <location>
        <begin position="144"/>
        <end position="163"/>
    </location>
</feature>
<dbReference type="EMBL" id="CAKP01000010">
    <property type="protein sequence ID" value="CCC57953.1"/>
    <property type="molecule type" value="Genomic_DNA"/>
</dbReference>
<evidence type="ECO:0000256" key="1">
    <source>
        <dbReference type="SAM" id="Phobius"/>
    </source>
</evidence>
<organism evidence="3 4">
    <name type="scientific">Caloramator australicus RC3</name>
    <dbReference type="NCBI Taxonomy" id="857293"/>
    <lineage>
        <taxon>Bacteria</taxon>
        <taxon>Bacillati</taxon>
        <taxon>Bacillota</taxon>
        <taxon>Clostridia</taxon>
        <taxon>Eubacteriales</taxon>
        <taxon>Clostridiaceae</taxon>
        <taxon>Caloramator</taxon>
    </lineage>
</organism>
<dbReference type="AlphaFoldDB" id="G0V4B3"/>
<evidence type="ECO:0000259" key="2">
    <source>
        <dbReference type="Pfam" id="PF07670"/>
    </source>
</evidence>
<name>G0V4B3_9CLOT</name>
<evidence type="ECO:0000313" key="4">
    <source>
        <dbReference type="Proteomes" id="UP000007652"/>
    </source>
</evidence>
<dbReference type="InterPro" id="IPR011642">
    <property type="entry name" value="Gate_dom"/>
</dbReference>
<proteinExistence type="predicted"/>
<dbReference type="RefSeq" id="WP_008907676.1">
    <property type="nucleotide sequence ID" value="NZ_CAKP01000010.1"/>
</dbReference>
<dbReference type="PANTHER" id="PTHR35793:SF2">
    <property type="entry name" value="INNER MEMBRANE PROTEIN YJIG"/>
    <property type="match status" value="1"/>
</dbReference>
<dbReference type="eggNOG" id="COG0700">
    <property type="taxonomic scope" value="Bacteria"/>
</dbReference>
<keyword evidence="1" id="KW-0472">Membrane</keyword>
<keyword evidence="4" id="KW-1185">Reference proteome</keyword>
<dbReference type="Proteomes" id="UP000007652">
    <property type="component" value="Unassembled WGS sequence"/>
</dbReference>
<protein>
    <submittedName>
        <fullName evidence="3">Spore maturation protein B</fullName>
    </submittedName>
</protein>